<protein>
    <recommendedName>
        <fullName evidence="2 8">Pseudoazurin</fullName>
    </recommendedName>
</protein>
<evidence type="ECO:0000256" key="3">
    <source>
        <dbReference type="ARBA" id="ARBA00022448"/>
    </source>
</evidence>
<dbReference type="AlphaFoldDB" id="A0A3G8M6P2"/>
<sequence>MTRAYLTFGRRFGATALALAILVGWSRPSMAGETVEIKMLNKGADRYMVFEPEVVRIKPGDTIKFVAADKGHNAVTIKELLPSGAEPFRGKINEELAITLSTPGVYGFRCDPHYTLGMVGVVIVGEPTNLDAAKQAKLPGKAGEVMTKLLGSL</sequence>
<evidence type="ECO:0000256" key="5">
    <source>
        <dbReference type="ARBA" id="ARBA00022764"/>
    </source>
</evidence>
<feature type="binding site" evidence="9">
    <location>
        <position position="118"/>
    </location>
    <ligand>
        <name>Cu cation</name>
        <dbReference type="ChEBI" id="CHEBI:23378"/>
    </ligand>
</feature>
<feature type="binding site" evidence="9">
    <location>
        <position position="113"/>
    </location>
    <ligand>
        <name>Cu cation</name>
        <dbReference type="ChEBI" id="CHEBI:23378"/>
    </ligand>
</feature>
<keyword evidence="3" id="KW-0813">Transport</keyword>
<evidence type="ECO:0000313" key="11">
    <source>
        <dbReference type="EMBL" id="AZG77417.1"/>
    </source>
</evidence>
<evidence type="ECO:0000313" key="12">
    <source>
        <dbReference type="Proteomes" id="UP000273982"/>
    </source>
</evidence>
<dbReference type="CDD" id="cd04218">
    <property type="entry name" value="Pseudoazurin"/>
    <property type="match status" value="1"/>
</dbReference>
<keyword evidence="7 9" id="KW-0186">Copper</keyword>
<evidence type="ECO:0000256" key="8">
    <source>
        <dbReference type="NCBIfam" id="TIGR02375"/>
    </source>
</evidence>
<feature type="binding site" evidence="9">
    <location>
        <position position="72"/>
    </location>
    <ligand>
        <name>Cu cation</name>
        <dbReference type="ChEBI" id="CHEBI:23378"/>
    </ligand>
</feature>
<gene>
    <name evidence="11" type="ORF">EHO51_12140</name>
</gene>
<proteinExistence type="predicted"/>
<evidence type="ECO:0000256" key="1">
    <source>
        <dbReference type="ARBA" id="ARBA00004418"/>
    </source>
</evidence>
<dbReference type="InterPro" id="IPR012745">
    <property type="entry name" value="Pseudoazurin"/>
</dbReference>
<name>A0A3G8M6P2_9HYPH</name>
<dbReference type="GO" id="GO:0042597">
    <property type="term" value="C:periplasmic space"/>
    <property type="evidence" value="ECO:0007669"/>
    <property type="project" value="UniProtKB-SubCell"/>
</dbReference>
<dbReference type="NCBIfam" id="TIGR02375">
    <property type="entry name" value="pseudoazurin"/>
    <property type="match status" value="1"/>
</dbReference>
<dbReference type="InterPro" id="IPR002386">
    <property type="entry name" value="Amicyanin/Pseudoazurin"/>
</dbReference>
<dbReference type="PRINTS" id="PR00156">
    <property type="entry name" value="COPPERBLUE"/>
</dbReference>
<dbReference type="InterPro" id="IPR008972">
    <property type="entry name" value="Cupredoxin"/>
</dbReference>
<evidence type="ECO:0000259" key="10">
    <source>
        <dbReference type="Pfam" id="PF00127"/>
    </source>
</evidence>
<feature type="binding site" evidence="9">
    <location>
        <position position="110"/>
    </location>
    <ligand>
        <name>Cu cation</name>
        <dbReference type="ChEBI" id="CHEBI:23378"/>
    </ligand>
</feature>
<evidence type="ECO:0000256" key="4">
    <source>
        <dbReference type="ARBA" id="ARBA00022723"/>
    </source>
</evidence>
<reference evidence="11 12" key="1">
    <citation type="submission" date="2018-11" db="EMBL/GenBank/DDBJ databases">
        <title>Genome squencing of methanotrophic bacteria isolated from alkaline groundwater in Korea.</title>
        <authorList>
            <person name="Nguyen L.N."/>
        </authorList>
    </citation>
    <scope>NUCLEOTIDE SEQUENCE [LARGE SCALE GENOMIC DNA]</scope>
    <source>
        <strain evidence="11 12">GW6</strain>
    </source>
</reference>
<dbReference type="GO" id="GO:0009055">
    <property type="term" value="F:electron transfer activity"/>
    <property type="evidence" value="ECO:0007669"/>
    <property type="project" value="InterPro"/>
</dbReference>
<dbReference type="RefSeq" id="WP_124739117.1">
    <property type="nucleotide sequence ID" value="NZ_CP034086.1"/>
</dbReference>
<evidence type="ECO:0000256" key="9">
    <source>
        <dbReference type="PIRSR" id="PIRSR602386-1"/>
    </source>
</evidence>
<dbReference type="InterPro" id="IPR000923">
    <property type="entry name" value="BlueCu_1"/>
</dbReference>
<dbReference type="GO" id="GO:0005507">
    <property type="term" value="F:copper ion binding"/>
    <property type="evidence" value="ECO:0007669"/>
    <property type="project" value="UniProtKB-UniRule"/>
</dbReference>
<comment type="subcellular location">
    <subcellularLocation>
        <location evidence="1">Periplasm</location>
    </subcellularLocation>
</comment>
<dbReference type="Pfam" id="PF00127">
    <property type="entry name" value="Copper-bind"/>
    <property type="match status" value="1"/>
</dbReference>
<dbReference type="InterPro" id="IPR001235">
    <property type="entry name" value="Copper_blue_Plastocyanin"/>
</dbReference>
<accession>A0A3G8M6P2</accession>
<comment type="cofactor">
    <cofactor evidence="9">
        <name>Cu cation</name>
        <dbReference type="ChEBI" id="CHEBI:23378"/>
    </cofactor>
    <text evidence="9">Binds 1 copper ion per subunit.</text>
</comment>
<evidence type="ECO:0000256" key="6">
    <source>
        <dbReference type="ARBA" id="ARBA00022982"/>
    </source>
</evidence>
<dbReference type="Proteomes" id="UP000273982">
    <property type="component" value="Chromosome"/>
</dbReference>
<dbReference type="EMBL" id="CP034086">
    <property type="protein sequence ID" value="AZG77417.1"/>
    <property type="molecule type" value="Genomic_DNA"/>
</dbReference>
<feature type="domain" description="Blue (type 1) copper" evidence="10">
    <location>
        <begin position="38"/>
        <end position="124"/>
    </location>
</feature>
<dbReference type="Gene3D" id="2.60.40.420">
    <property type="entry name" value="Cupredoxins - blue copper proteins"/>
    <property type="match status" value="1"/>
</dbReference>
<keyword evidence="6" id="KW-0249">Electron transport</keyword>
<keyword evidence="4 9" id="KW-0479">Metal-binding</keyword>
<dbReference type="InterPro" id="IPR028871">
    <property type="entry name" value="BlueCu_1_BS"/>
</dbReference>
<organism evidence="11 12">
    <name type="scientific">Methylocystis rosea</name>
    <dbReference type="NCBI Taxonomy" id="173366"/>
    <lineage>
        <taxon>Bacteria</taxon>
        <taxon>Pseudomonadati</taxon>
        <taxon>Pseudomonadota</taxon>
        <taxon>Alphaproteobacteria</taxon>
        <taxon>Hyphomicrobiales</taxon>
        <taxon>Methylocystaceae</taxon>
        <taxon>Methylocystis</taxon>
    </lineage>
</organism>
<dbReference type="PROSITE" id="PS00196">
    <property type="entry name" value="COPPER_BLUE"/>
    <property type="match status" value="1"/>
</dbReference>
<dbReference type="PRINTS" id="PR00155">
    <property type="entry name" value="AMICYANIN"/>
</dbReference>
<evidence type="ECO:0000256" key="7">
    <source>
        <dbReference type="ARBA" id="ARBA00023008"/>
    </source>
</evidence>
<evidence type="ECO:0000256" key="2">
    <source>
        <dbReference type="ARBA" id="ARBA00016984"/>
    </source>
</evidence>
<dbReference type="SUPFAM" id="SSF49503">
    <property type="entry name" value="Cupredoxins"/>
    <property type="match status" value="1"/>
</dbReference>
<keyword evidence="5" id="KW-0574">Periplasm</keyword>
<dbReference type="KEGG" id="mros:EHO51_12140"/>